<keyword evidence="3" id="KW-1185">Reference proteome</keyword>
<feature type="region of interest" description="Disordered" evidence="1">
    <location>
        <begin position="1"/>
        <end position="25"/>
    </location>
</feature>
<sequence length="187" mass="20344">MNDSEKSIQTPNDGNAVKGKAETQTEEIDMAALQEAAEQHDSILDLAQKLESMLQTQCLSEDYIRRMLGLPPQDPDRIALAYTKTANILNPKGDITKSLLESFRFSSWWGGWSAQFLLVVPPATTDKISPASYAAANLYQNLSKKYGQVTIATFIEKDIAQSDEGQSPGFCEASYSSSSADIVLGAA</sequence>
<accession>A0A6A6CUB5</accession>
<evidence type="ECO:0000313" key="2">
    <source>
        <dbReference type="EMBL" id="KAF2169066.1"/>
    </source>
</evidence>
<dbReference type="Proteomes" id="UP000799537">
    <property type="component" value="Unassembled WGS sequence"/>
</dbReference>
<dbReference type="AlphaFoldDB" id="A0A6A6CUB5"/>
<proteinExistence type="predicted"/>
<evidence type="ECO:0000313" key="3">
    <source>
        <dbReference type="Proteomes" id="UP000799537"/>
    </source>
</evidence>
<gene>
    <name evidence="2" type="ORF">M409DRAFT_21075</name>
</gene>
<protein>
    <submittedName>
        <fullName evidence="2">Uncharacterized protein</fullName>
    </submittedName>
</protein>
<evidence type="ECO:0000256" key="1">
    <source>
        <dbReference type="SAM" id="MobiDB-lite"/>
    </source>
</evidence>
<name>A0A6A6CUB5_ZASCE</name>
<organism evidence="2 3">
    <name type="scientific">Zasmidium cellare ATCC 36951</name>
    <dbReference type="NCBI Taxonomy" id="1080233"/>
    <lineage>
        <taxon>Eukaryota</taxon>
        <taxon>Fungi</taxon>
        <taxon>Dikarya</taxon>
        <taxon>Ascomycota</taxon>
        <taxon>Pezizomycotina</taxon>
        <taxon>Dothideomycetes</taxon>
        <taxon>Dothideomycetidae</taxon>
        <taxon>Mycosphaerellales</taxon>
        <taxon>Mycosphaerellaceae</taxon>
        <taxon>Zasmidium</taxon>
    </lineage>
</organism>
<dbReference type="GeneID" id="54558962"/>
<reference evidence="2" key="1">
    <citation type="journal article" date="2020" name="Stud. Mycol.">
        <title>101 Dothideomycetes genomes: a test case for predicting lifestyles and emergence of pathogens.</title>
        <authorList>
            <person name="Haridas S."/>
            <person name="Albert R."/>
            <person name="Binder M."/>
            <person name="Bloem J."/>
            <person name="Labutti K."/>
            <person name="Salamov A."/>
            <person name="Andreopoulos B."/>
            <person name="Baker S."/>
            <person name="Barry K."/>
            <person name="Bills G."/>
            <person name="Bluhm B."/>
            <person name="Cannon C."/>
            <person name="Castanera R."/>
            <person name="Culley D."/>
            <person name="Daum C."/>
            <person name="Ezra D."/>
            <person name="Gonzalez J."/>
            <person name="Henrissat B."/>
            <person name="Kuo A."/>
            <person name="Liang C."/>
            <person name="Lipzen A."/>
            <person name="Lutzoni F."/>
            <person name="Magnuson J."/>
            <person name="Mondo S."/>
            <person name="Nolan M."/>
            <person name="Ohm R."/>
            <person name="Pangilinan J."/>
            <person name="Park H.-J."/>
            <person name="Ramirez L."/>
            <person name="Alfaro M."/>
            <person name="Sun H."/>
            <person name="Tritt A."/>
            <person name="Yoshinaga Y."/>
            <person name="Zwiers L.-H."/>
            <person name="Turgeon B."/>
            <person name="Goodwin S."/>
            <person name="Spatafora J."/>
            <person name="Crous P."/>
            <person name="Grigoriev I."/>
        </authorList>
    </citation>
    <scope>NUCLEOTIDE SEQUENCE</scope>
    <source>
        <strain evidence="2">ATCC 36951</strain>
    </source>
</reference>
<dbReference type="EMBL" id="ML993589">
    <property type="protein sequence ID" value="KAF2169066.1"/>
    <property type="molecule type" value="Genomic_DNA"/>
</dbReference>
<dbReference type="RefSeq" id="XP_033669955.1">
    <property type="nucleotide sequence ID" value="XM_033805690.1"/>
</dbReference>